<reference evidence="2" key="1">
    <citation type="submission" date="2020-03" db="EMBL/GenBank/DDBJ databases">
        <title>A high-quality chromosome-level genome assembly of a woody plant with both climbing and erect habits, Rhamnella rubrinervis.</title>
        <authorList>
            <person name="Lu Z."/>
            <person name="Yang Y."/>
            <person name="Zhu X."/>
            <person name="Sun Y."/>
        </authorList>
    </citation>
    <scope>NUCLEOTIDE SEQUENCE</scope>
    <source>
        <strain evidence="2">BYM</strain>
        <tissue evidence="2">Leaf</tissue>
    </source>
</reference>
<accession>A0A8K0MG27</accession>
<evidence type="ECO:0000313" key="3">
    <source>
        <dbReference type="Proteomes" id="UP000796880"/>
    </source>
</evidence>
<evidence type="ECO:0000256" key="1">
    <source>
        <dbReference type="SAM" id="Phobius"/>
    </source>
</evidence>
<dbReference type="Proteomes" id="UP000796880">
    <property type="component" value="Unassembled WGS sequence"/>
</dbReference>
<proteinExistence type="predicted"/>
<name>A0A8K0MG27_9ROSA</name>
<keyword evidence="1" id="KW-0472">Membrane</keyword>
<keyword evidence="1" id="KW-1133">Transmembrane helix</keyword>
<dbReference type="EMBL" id="VOIH02000006">
    <property type="protein sequence ID" value="KAF3444455.1"/>
    <property type="molecule type" value="Genomic_DNA"/>
</dbReference>
<feature type="transmembrane region" description="Helical" evidence="1">
    <location>
        <begin position="38"/>
        <end position="59"/>
    </location>
</feature>
<dbReference type="AlphaFoldDB" id="A0A8K0MG27"/>
<protein>
    <submittedName>
        <fullName evidence="2">Uncharacterized protein</fullName>
    </submittedName>
</protein>
<sequence>MCTPLSPNTAAYDSKTIPNGSRQAELCDSDDESNLSVVFWTMFEFAIWTTLAFAGFAWLNKSNTMARWGDVDREVSNALDTKFLKELKNKEADELWVEAIRSKEYLAMELKRTIEDLKELS</sequence>
<gene>
    <name evidence="2" type="ORF">FNV43_RR14147</name>
</gene>
<keyword evidence="1" id="KW-0812">Transmembrane</keyword>
<comment type="caution">
    <text evidence="2">The sequence shown here is derived from an EMBL/GenBank/DDBJ whole genome shotgun (WGS) entry which is preliminary data.</text>
</comment>
<evidence type="ECO:0000313" key="2">
    <source>
        <dbReference type="EMBL" id="KAF3444455.1"/>
    </source>
</evidence>
<organism evidence="2 3">
    <name type="scientific">Rhamnella rubrinervis</name>
    <dbReference type="NCBI Taxonomy" id="2594499"/>
    <lineage>
        <taxon>Eukaryota</taxon>
        <taxon>Viridiplantae</taxon>
        <taxon>Streptophyta</taxon>
        <taxon>Embryophyta</taxon>
        <taxon>Tracheophyta</taxon>
        <taxon>Spermatophyta</taxon>
        <taxon>Magnoliopsida</taxon>
        <taxon>eudicotyledons</taxon>
        <taxon>Gunneridae</taxon>
        <taxon>Pentapetalae</taxon>
        <taxon>rosids</taxon>
        <taxon>fabids</taxon>
        <taxon>Rosales</taxon>
        <taxon>Rhamnaceae</taxon>
        <taxon>rhamnoid group</taxon>
        <taxon>Rhamneae</taxon>
        <taxon>Rhamnella</taxon>
    </lineage>
</organism>
<keyword evidence="3" id="KW-1185">Reference proteome</keyword>